<keyword evidence="3" id="KW-1185">Reference proteome</keyword>
<dbReference type="EMBL" id="CAKXYP010000002">
    <property type="protein sequence ID" value="CAH9413639.1"/>
    <property type="molecule type" value="Genomic_DNA"/>
</dbReference>
<evidence type="ECO:0000256" key="1">
    <source>
        <dbReference type="SAM" id="Phobius"/>
    </source>
</evidence>
<reference evidence="2" key="1">
    <citation type="submission" date="2022-03" db="EMBL/GenBank/DDBJ databases">
        <authorList>
            <person name="Leyn A S."/>
        </authorList>
    </citation>
    <scope>NUCLEOTIDE SEQUENCE</scope>
    <source>
        <strain evidence="2">Streptomyces globisporus 4-3</strain>
    </source>
</reference>
<comment type="caution">
    <text evidence="2">The sequence shown here is derived from an EMBL/GenBank/DDBJ whole genome shotgun (WGS) entry which is preliminary data.</text>
</comment>
<evidence type="ECO:0000313" key="3">
    <source>
        <dbReference type="Proteomes" id="UP001154015"/>
    </source>
</evidence>
<protein>
    <recommendedName>
        <fullName evidence="4">DUF2530 domain-containing protein</fullName>
    </recommendedName>
</protein>
<feature type="transmembrane region" description="Helical" evidence="1">
    <location>
        <begin position="52"/>
        <end position="72"/>
    </location>
</feature>
<proteinExistence type="predicted"/>
<sequence length="84" mass="9008">MDHFRLGSLPPAEVVVDDVRVTHRISALISVFGVFASVLLLALAVREYRSGATVLWLVFGAAAFLGAVYALVVDVRRLRTGPAA</sequence>
<feature type="transmembrane region" description="Helical" evidence="1">
    <location>
        <begin position="25"/>
        <end position="45"/>
    </location>
</feature>
<dbReference type="Proteomes" id="UP001154015">
    <property type="component" value="Unassembled WGS sequence"/>
</dbReference>
<keyword evidence="1" id="KW-0472">Membrane</keyword>
<gene>
    <name evidence="2" type="ORF">SGL43_00638</name>
</gene>
<organism evidence="2 3">
    <name type="scientific">Streptomyces globisporus</name>
    <dbReference type="NCBI Taxonomy" id="1908"/>
    <lineage>
        <taxon>Bacteria</taxon>
        <taxon>Bacillati</taxon>
        <taxon>Actinomycetota</taxon>
        <taxon>Actinomycetes</taxon>
        <taxon>Kitasatosporales</taxon>
        <taxon>Streptomycetaceae</taxon>
        <taxon>Streptomyces</taxon>
    </lineage>
</organism>
<accession>A0ABN8UXV0</accession>
<evidence type="ECO:0008006" key="4">
    <source>
        <dbReference type="Google" id="ProtNLM"/>
    </source>
</evidence>
<name>A0ABN8UXV0_STRGL</name>
<keyword evidence="1" id="KW-1133">Transmembrane helix</keyword>
<keyword evidence="1" id="KW-0812">Transmembrane</keyword>
<evidence type="ECO:0000313" key="2">
    <source>
        <dbReference type="EMBL" id="CAH9413639.1"/>
    </source>
</evidence>